<feature type="domain" description="Lysozyme inhibitor LprI-like N-terminal" evidence="1">
    <location>
        <begin position="44"/>
        <end position="135"/>
    </location>
</feature>
<dbReference type="RefSeq" id="WP_135983708.1">
    <property type="nucleotide sequence ID" value="NZ_JAASQM010000002.1"/>
</dbReference>
<dbReference type="Proteomes" id="UP000309848">
    <property type="component" value="Unassembled WGS sequence"/>
</dbReference>
<dbReference type="Pfam" id="PF07007">
    <property type="entry name" value="LprI"/>
    <property type="match status" value="1"/>
</dbReference>
<evidence type="ECO:0000313" key="2">
    <source>
        <dbReference type="EMBL" id="TGX44695.1"/>
    </source>
</evidence>
<accession>A0A4S1WQ66</accession>
<reference evidence="2 3" key="1">
    <citation type="submission" date="2019-04" db="EMBL/GenBank/DDBJ databases">
        <title>Sphingomonas psychrotolerans sp. nov., isolated from soil in the Tianshan Mountains, Xinjiang, China.</title>
        <authorList>
            <person name="Luo Y."/>
            <person name="Sheng H."/>
        </authorList>
    </citation>
    <scope>NUCLEOTIDE SEQUENCE [LARGE SCALE GENOMIC DNA]</scope>
    <source>
        <strain evidence="2 3">KIS18-15</strain>
    </source>
</reference>
<protein>
    <submittedName>
        <fullName evidence="2">DUF1311 domain-containing protein</fullName>
    </submittedName>
</protein>
<organism evidence="2 3">
    <name type="scientific">Sphingomonas naasensis</name>
    <dbReference type="NCBI Taxonomy" id="1344951"/>
    <lineage>
        <taxon>Bacteria</taxon>
        <taxon>Pseudomonadati</taxon>
        <taxon>Pseudomonadota</taxon>
        <taxon>Alphaproteobacteria</taxon>
        <taxon>Sphingomonadales</taxon>
        <taxon>Sphingomonadaceae</taxon>
        <taxon>Sphingomonas</taxon>
    </lineage>
</organism>
<keyword evidence="3" id="KW-1185">Reference proteome</keyword>
<dbReference type="AlphaFoldDB" id="A0A4S1WQ66"/>
<dbReference type="InterPro" id="IPR009739">
    <property type="entry name" value="LprI-like_N"/>
</dbReference>
<dbReference type="Gene3D" id="1.20.1270.180">
    <property type="match status" value="1"/>
</dbReference>
<comment type="caution">
    <text evidence="2">The sequence shown here is derived from an EMBL/GenBank/DDBJ whole genome shotgun (WGS) entry which is preliminary data.</text>
</comment>
<sequence>MWTIIALGIASFSAVPFEPVDAHRPTARIDLAERLAARCFELGSTSEKSVCLEREATKAEAAVEASFERFKARDAVDQDYTGYDPRPAMERAQRAWRTWTLADCDLQADLTRGSAGATVLPFCRLKHALHRREELDLL</sequence>
<dbReference type="EMBL" id="SRXU01000002">
    <property type="protein sequence ID" value="TGX44695.1"/>
    <property type="molecule type" value="Genomic_DNA"/>
</dbReference>
<gene>
    <name evidence="2" type="ORF">E5A74_08020</name>
</gene>
<evidence type="ECO:0000313" key="3">
    <source>
        <dbReference type="Proteomes" id="UP000309848"/>
    </source>
</evidence>
<name>A0A4S1WQ66_9SPHN</name>
<proteinExistence type="predicted"/>
<evidence type="ECO:0000259" key="1">
    <source>
        <dbReference type="Pfam" id="PF07007"/>
    </source>
</evidence>